<name>A0A6P5ASQ7_BRABE</name>
<reference evidence="3" key="1">
    <citation type="submission" date="2025-08" db="UniProtKB">
        <authorList>
            <consortium name="RefSeq"/>
        </authorList>
    </citation>
    <scope>IDENTIFICATION</scope>
    <source>
        <tissue evidence="3">Gonad</tissue>
    </source>
</reference>
<dbReference type="GeneID" id="109485831"/>
<dbReference type="RefSeq" id="XP_019645066.1">
    <property type="nucleotide sequence ID" value="XM_019789507.1"/>
</dbReference>
<protein>
    <submittedName>
        <fullName evidence="3">C-type lectin lectoxin-Lio2-like</fullName>
    </submittedName>
</protein>
<dbReference type="InterPro" id="IPR050111">
    <property type="entry name" value="C-type_lectin/snaclec_domain"/>
</dbReference>
<accession>A0A6P5ASQ7</accession>
<dbReference type="SMART" id="SM00034">
    <property type="entry name" value="CLECT"/>
    <property type="match status" value="1"/>
</dbReference>
<dbReference type="AlphaFoldDB" id="A0A6P5ASQ7"/>
<dbReference type="OrthoDB" id="418245at2759"/>
<dbReference type="FunFam" id="3.10.100.10:FF:000094">
    <property type="entry name" value="Uncharacterized protein"/>
    <property type="match status" value="1"/>
</dbReference>
<feature type="non-terminal residue" evidence="3">
    <location>
        <position position="1"/>
    </location>
</feature>
<evidence type="ECO:0000313" key="2">
    <source>
        <dbReference type="Proteomes" id="UP000515135"/>
    </source>
</evidence>
<dbReference type="InterPro" id="IPR001304">
    <property type="entry name" value="C-type_lectin-like"/>
</dbReference>
<dbReference type="Pfam" id="PF00059">
    <property type="entry name" value="Lectin_C"/>
    <property type="match status" value="1"/>
</dbReference>
<sequence>RPCQSGWSEYNNYCYKLFKDKVDWSTANGKCKQHGANLASVTSADENNFVARLISDGYIRHLVYFGLKRTGGRWEWTDGSPLSYTNWAPNEPGKNFMGKTGYCGNMYSKDDSNMWIRAEGKKGQWNDHVCSWELPYVCKTPK</sequence>
<keyword evidence="2" id="KW-1185">Reference proteome</keyword>
<dbReference type="CDD" id="cd00037">
    <property type="entry name" value="CLECT"/>
    <property type="match status" value="1"/>
</dbReference>
<organism evidence="2 3">
    <name type="scientific">Branchiostoma belcheri</name>
    <name type="common">Amphioxus</name>
    <dbReference type="NCBI Taxonomy" id="7741"/>
    <lineage>
        <taxon>Eukaryota</taxon>
        <taxon>Metazoa</taxon>
        <taxon>Chordata</taxon>
        <taxon>Cephalochordata</taxon>
        <taxon>Leptocardii</taxon>
        <taxon>Amphioxiformes</taxon>
        <taxon>Branchiostomatidae</taxon>
        <taxon>Branchiostoma</taxon>
    </lineage>
</organism>
<dbReference type="Gene3D" id="3.10.100.10">
    <property type="entry name" value="Mannose-Binding Protein A, subunit A"/>
    <property type="match status" value="1"/>
</dbReference>
<dbReference type="PANTHER" id="PTHR22803">
    <property type="entry name" value="MANNOSE, PHOSPHOLIPASE, LECTIN RECEPTOR RELATED"/>
    <property type="match status" value="1"/>
</dbReference>
<dbReference type="PROSITE" id="PS50041">
    <property type="entry name" value="C_TYPE_LECTIN_2"/>
    <property type="match status" value="1"/>
</dbReference>
<proteinExistence type="predicted"/>
<evidence type="ECO:0000313" key="3">
    <source>
        <dbReference type="RefSeq" id="XP_019645066.1"/>
    </source>
</evidence>
<dbReference type="InterPro" id="IPR016186">
    <property type="entry name" value="C-type_lectin-like/link_sf"/>
</dbReference>
<dbReference type="KEGG" id="bbel:109485831"/>
<evidence type="ECO:0000259" key="1">
    <source>
        <dbReference type="PROSITE" id="PS50041"/>
    </source>
</evidence>
<gene>
    <name evidence="3" type="primary">LOC109485831</name>
</gene>
<dbReference type="SUPFAM" id="SSF56436">
    <property type="entry name" value="C-type lectin-like"/>
    <property type="match status" value="1"/>
</dbReference>
<dbReference type="Proteomes" id="UP000515135">
    <property type="component" value="Unplaced"/>
</dbReference>
<dbReference type="InterPro" id="IPR016187">
    <property type="entry name" value="CTDL_fold"/>
</dbReference>
<feature type="domain" description="C-type lectin" evidence="1">
    <location>
        <begin position="10"/>
        <end position="139"/>
    </location>
</feature>